<keyword evidence="4" id="KW-1185">Reference proteome</keyword>
<dbReference type="InterPro" id="IPR012338">
    <property type="entry name" value="Beta-lactam/transpept-like"/>
</dbReference>
<dbReference type="PROSITE" id="PS50005">
    <property type="entry name" value="TPR"/>
    <property type="match status" value="1"/>
</dbReference>
<dbReference type="RefSeq" id="WP_079473694.1">
    <property type="nucleotide sequence ID" value="NZ_FUZZ01000008.1"/>
</dbReference>
<accession>A0A1T5PCP9</accession>
<dbReference type="Pfam" id="PF00144">
    <property type="entry name" value="Beta-lactamase"/>
    <property type="match status" value="1"/>
</dbReference>
<keyword evidence="1" id="KW-0802">TPR repeat</keyword>
<dbReference type="SUPFAM" id="SSF56601">
    <property type="entry name" value="beta-lactamase/transpeptidase-like"/>
    <property type="match status" value="1"/>
</dbReference>
<gene>
    <name evidence="3" type="ORF">SAMN05660461_6450</name>
</gene>
<evidence type="ECO:0000256" key="1">
    <source>
        <dbReference type="PROSITE-ProRule" id="PRU00339"/>
    </source>
</evidence>
<feature type="domain" description="Beta-lactamase-related" evidence="2">
    <location>
        <begin position="53"/>
        <end position="349"/>
    </location>
</feature>
<dbReference type="InterPro" id="IPR001466">
    <property type="entry name" value="Beta-lactam-related"/>
</dbReference>
<dbReference type="PANTHER" id="PTHR43283">
    <property type="entry name" value="BETA-LACTAMASE-RELATED"/>
    <property type="match status" value="1"/>
</dbReference>
<evidence type="ECO:0000313" key="3">
    <source>
        <dbReference type="EMBL" id="SKD10530.1"/>
    </source>
</evidence>
<name>A0A1T5PCP9_9BACT</name>
<dbReference type="InterPro" id="IPR050789">
    <property type="entry name" value="Diverse_Enzym_Activities"/>
</dbReference>
<dbReference type="SUPFAM" id="SSF48452">
    <property type="entry name" value="TPR-like"/>
    <property type="match status" value="1"/>
</dbReference>
<dbReference type="Gene3D" id="1.25.40.10">
    <property type="entry name" value="Tetratricopeptide repeat domain"/>
    <property type="match status" value="1"/>
</dbReference>
<organism evidence="3 4">
    <name type="scientific">Chitinophaga ginsengisegetis</name>
    <dbReference type="NCBI Taxonomy" id="393003"/>
    <lineage>
        <taxon>Bacteria</taxon>
        <taxon>Pseudomonadati</taxon>
        <taxon>Bacteroidota</taxon>
        <taxon>Chitinophagia</taxon>
        <taxon>Chitinophagales</taxon>
        <taxon>Chitinophagaceae</taxon>
        <taxon>Chitinophaga</taxon>
    </lineage>
</organism>
<reference evidence="3 4" key="1">
    <citation type="submission" date="2017-02" db="EMBL/GenBank/DDBJ databases">
        <authorList>
            <person name="Peterson S.W."/>
        </authorList>
    </citation>
    <scope>NUCLEOTIDE SEQUENCE [LARGE SCALE GENOMIC DNA]</scope>
    <source>
        <strain evidence="3 4">DSM 18108</strain>
    </source>
</reference>
<feature type="repeat" description="TPR" evidence="1">
    <location>
        <begin position="445"/>
        <end position="478"/>
    </location>
</feature>
<sequence length="509" mass="57940">MRIFDFSAAYARKFLNATVVSMLLLTACFQYSLGQSPEYFKTGGRKVNIHAFNAEVNRMMEEVGIPGISLAVIENNKVAFYHTYGYKQSGQPEAVNDETLFEACSLSKNFMLFMVYQLVDQHKLDLDKPMYQYLEYDRLKHDPRYRLITPRMILGHCSGIENWKSDFNPDTLDIVSNPGEKFVYSGEGFHYLARVIETILKEPYQDIEKRMVLSRLGLERTFTSFKDTVPGNYSNGHDVLERKIPKWKNKSVFPAGGVNTTALDYAHLLIGMFNGKYLSRDRINDILHKTTSLDDYFPPNHYFGGGYEVIYTPKDTIIAHGGSNPGYKCQLFYSVVHKRGIIFMTNSDRGKLISQRLVDMSVRLDIKSEFAKQYYEQYPSNAITLLKKYKQAGGDAMIADAGRLKSEQKLGVNTLNELGHIFIGIDTAVARKLLTENTILYPDASRAFYLLGTLDMKQKDFNAAYQDFIKAKALHSEEFTLDFNLRKCEKELQKQAVYSGSSSGAASND</sequence>
<evidence type="ECO:0000259" key="2">
    <source>
        <dbReference type="Pfam" id="PF00144"/>
    </source>
</evidence>
<dbReference type="InterPro" id="IPR011990">
    <property type="entry name" value="TPR-like_helical_dom_sf"/>
</dbReference>
<dbReference type="AlphaFoldDB" id="A0A1T5PCP9"/>
<dbReference type="PANTHER" id="PTHR43283:SF18">
    <property type="match status" value="1"/>
</dbReference>
<dbReference type="STRING" id="393003.SAMN05660461_6450"/>
<dbReference type="EMBL" id="FUZZ01000008">
    <property type="protein sequence ID" value="SKD10530.1"/>
    <property type="molecule type" value="Genomic_DNA"/>
</dbReference>
<evidence type="ECO:0000313" key="4">
    <source>
        <dbReference type="Proteomes" id="UP000190166"/>
    </source>
</evidence>
<dbReference type="Gene3D" id="3.40.710.10">
    <property type="entry name" value="DD-peptidase/beta-lactamase superfamily"/>
    <property type="match status" value="1"/>
</dbReference>
<proteinExistence type="predicted"/>
<protein>
    <submittedName>
        <fullName evidence="3">CubicO group peptidase, beta-lactamase class C family</fullName>
    </submittedName>
</protein>
<dbReference type="Proteomes" id="UP000190166">
    <property type="component" value="Unassembled WGS sequence"/>
</dbReference>
<dbReference type="InterPro" id="IPR019734">
    <property type="entry name" value="TPR_rpt"/>
</dbReference>
<dbReference type="PROSITE" id="PS51257">
    <property type="entry name" value="PROKAR_LIPOPROTEIN"/>
    <property type="match status" value="1"/>
</dbReference>